<name>A0A2A6DXT7_9BACL</name>
<reference evidence="2 3" key="1">
    <citation type="submission" date="2016-12" db="EMBL/GenBank/DDBJ databases">
        <title>Candidatus Reconcilibacillus cellulovorans genome.</title>
        <authorList>
            <person name="Kolinko S."/>
            <person name="Wu Y.-W."/>
            <person name="Tachea F."/>
            <person name="Denzel E."/>
            <person name="Hiras J."/>
            <person name="Baecker N."/>
            <person name="Chan L.J."/>
            <person name="Eichorst S.A."/>
            <person name="Frey D."/>
            <person name="Adams P.D."/>
            <person name="Pray T."/>
            <person name="Tanjore D."/>
            <person name="Petzold C.J."/>
            <person name="Gladden J.M."/>
            <person name="Simmons B.A."/>
            <person name="Singer S.W."/>
        </authorList>
    </citation>
    <scope>NUCLEOTIDE SEQUENCE [LARGE SCALE GENOMIC DNA]</scope>
    <source>
        <strain evidence="2">JTherm</strain>
    </source>
</reference>
<comment type="caution">
    <text evidence="2">The sequence shown here is derived from an EMBL/GenBank/DDBJ whole genome shotgun (WGS) entry which is preliminary data.</text>
</comment>
<evidence type="ECO:0000313" key="3">
    <source>
        <dbReference type="Proteomes" id="UP000243688"/>
    </source>
</evidence>
<dbReference type="Proteomes" id="UP000243688">
    <property type="component" value="Unassembled WGS sequence"/>
</dbReference>
<evidence type="ECO:0000259" key="1">
    <source>
        <dbReference type="Pfam" id="PF01551"/>
    </source>
</evidence>
<dbReference type="Gene3D" id="2.70.70.10">
    <property type="entry name" value="Glucose Permease (Domain IIA)"/>
    <property type="match status" value="1"/>
</dbReference>
<dbReference type="InterPro" id="IPR016047">
    <property type="entry name" value="M23ase_b-sheet_dom"/>
</dbReference>
<dbReference type="PANTHER" id="PTHR21666:SF287">
    <property type="entry name" value="CYTOPLASMIC MEMBRANE PROTEIN"/>
    <property type="match status" value="1"/>
</dbReference>
<dbReference type="AlphaFoldDB" id="A0A2A6DXT7"/>
<sequence length="275" mass="31146">MRFQEMYSSVPRTAFGFPLNHSLQYRVNSSWNEPRAKENHPGIDSYGDRTHYVYPLANNAFVEDKGWSDTGGNFVVLKYNINNSIVYSLYMHLDRINPAITKGSIISSRNTWVGVVGNTGCGDCGPHLHWEVLSSYSSLDSRISVSPNNFDWGNAQFSDDAAVFKRVDYHSASRTLYVRAYDTDVGKRVPVNPYIIFKPTSSTQWNVAQMTVVSSSTFDYKYTFPYSGTTVDVMLAGRRNNSEYWSYYPAKYTNLNNSSNPLPSLTDSKLTLYVP</sequence>
<dbReference type="InterPro" id="IPR011055">
    <property type="entry name" value="Dup_hybrid_motif"/>
</dbReference>
<evidence type="ECO:0000313" key="2">
    <source>
        <dbReference type="EMBL" id="PDO09359.1"/>
    </source>
</evidence>
<feature type="domain" description="M23ase beta-sheet core" evidence="1">
    <location>
        <begin position="39"/>
        <end position="136"/>
    </location>
</feature>
<gene>
    <name evidence="2" type="ORF">BLM47_13015</name>
</gene>
<proteinExistence type="predicted"/>
<organism evidence="2 3">
    <name type="scientific">Candidatus Reconcilbacillus cellulovorans</name>
    <dbReference type="NCBI Taxonomy" id="1906605"/>
    <lineage>
        <taxon>Bacteria</taxon>
        <taxon>Bacillati</taxon>
        <taxon>Bacillota</taxon>
        <taxon>Bacilli</taxon>
        <taxon>Bacillales</taxon>
        <taxon>Paenibacillaceae</taxon>
        <taxon>Candidatus Reconcilbacillus</taxon>
    </lineage>
</organism>
<dbReference type="SUPFAM" id="SSF51261">
    <property type="entry name" value="Duplicated hybrid motif"/>
    <property type="match status" value="1"/>
</dbReference>
<dbReference type="PANTHER" id="PTHR21666">
    <property type="entry name" value="PEPTIDASE-RELATED"/>
    <property type="match status" value="1"/>
</dbReference>
<dbReference type="Pfam" id="PF01551">
    <property type="entry name" value="Peptidase_M23"/>
    <property type="match status" value="1"/>
</dbReference>
<dbReference type="CDD" id="cd12797">
    <property type="entry name" value="M23_peptidase"/>
    <property type="match status" value="1"/>
</dbReference>
<accession>A0A2A6DXT7</accession>
<dbReference type="InterPro" id="IPR050570">
    <property type="entry name" value="Cell_wall_metabolism_enzyme"/>
</dbReference>
<protein>
    <recommendedName>
        <fullName evidence="1">M23ase beta-sheet core domain-containing protein</fullName>
    </recommendedName>
</protein>
<dbReference type="EMBL" id="MOXJ01000044">
    <property type="protein sequence ID" value="PDO09359.1"/>
    <property type="molecule type" value="Genomic_DNA"/>
</dbReference>
<dbReference type="GO" id="GO:0004222">
    <property type="term" value="F:metalloendopeptidase activity"/>
    <property type="evidence" value="ECO:0007669"/>
    <property type="project" value="TreeGrafter"/>
</dbReference>